<dbReference type="InterPro" id="IPR001130">
    <property type="entry name" value="TatD-like"/>
</dbReference>
<dbReference type="Proteomes" id="UP000503640">
    <property type="component" value="Unassembled WGS sequence"/>
</dbReference>
<comment type="caution">
    <text evidence="1">The sequence shown here is derived from an EMBL/GenBank/DDBJ whole genome shotgun (WGS) entry which is preliminary data.</text>
</comment>
<evidence type="ECO:0000313" key="1">
    <source>
        <dbReference type="EMBL" id="GEJ55786.1"/>
    </source>
</evidence>
<dbReference type="AlphaFoldDB" id="A0A7I9VHB8"/>
<dbReference type="SUPFAM" id="SSF51556">
    <property type="entry name" value="Metallo-dependent hydrolases"/>
    <property type="match status" value="1"/>
</dbReference>
<organism evidence="1 2">
    <name type="scientific">Anaeromyxobacter diazotrophicus</name>
    <dbReference type="NCBI Taxonomy" id="2590199"/>
    <lineage>
        <taxon>Bacteria</taxon>
        <taxon>Pseudomonadati</taxon>
        <taxon>Myxococcota</taxon>
        <taxon>Myxococcia</taxon>
        <taxon>Myxococcales</taxon>
        <taxon>Cystobacterineae</taxon>
        <taxon>Anaeromyxobacteraceae</taxon>
        <taxon>Anaeromyxobacter</taxon>
    </lineage>
</organism>
<evidence type="ECO:0000313" key="2">
    <source>
        <dbReference type="Proteomes" id="UP000503640"/>
    </source>
</evidence>
<protein>
    <submittedName>
        <fullName evidence="1">Uncharacterized protein</fullName>
    </submittedName>
</protein>
<dbReference type="PANTHER" id="PTHR42658">
    <property type="entry name" value="HYDROLASE TATD"/>
    <property type="match status" value="1"/>
</dbReference>
<accession>A0A7I9VHB8</accession>
<dbReference type="InterPro" id="IPR012022">
    <property type="entry name" value="UCP005295"/>
</dbReference>
<sequence>MSWFDAELHPVALRRGDLEDLAFFGVAGALAAAGDAGVPATGAALRRAWDALAPGALRRLRRAGIAGYAALGLHPRRIPWRGLEALLAELPDYLGRRHVLAVGAIGLEEGGPREEALFVRQLELARELRRPVVVHTPWRDKERVTRRALALLREHELDPARVLVQRADARTVRMIRACGYAAGLSLSAGAGDALDEAVRLVASLGPDGIALGSGAGEGAGDLLALPRAAGRLAKAGLSPAVIRRVCGANARALLGLAPEPAAASARTGRPSSR</sequence>
<dbReference type="Pfam" id="PF01026">
    <property type="entry name" value="TatD_DNase"/>
    <property type="match status" value="1"/>
</dbReference>
<reference evidence="2" key="1">
    <citation type="journal article" date="2020" name="Appl. Environ. Microbiol.">
        <title>Diazotrophic Anaeromyxobacter Isolates from Soils.</title>
        <authorList>
            <person name="Masuda Y."/>
            <person name="Yamanaka H."/>
            <person name="Xu Z.X."/>
            <person name="Shiratori Y."/>
            <person name="Aono T."/>
            <person name="Amachi S."/>
            <person name="Senoo K."/>
            <person name="Itoh H."/>
        </authorList>
    </citation>
    <scope>NUCLEOTIDE SEQUENCE [LARGE SCALE GENOMIC DNA]</scope>
    <source>
        <strain evidence="2">R267</strain>
    </source>
</reference>
<name>A0A7I9VHB8_9BACT</name>
<dbReference type="RefSeq" id="WP_176062613.1">
    <property type="nucleotide sequence ID" value="NZ_BJTG01000001.1"/>
</dbReference>
<dbReference type="EMBL" id="BJTG01000001">
    <property type="protein sequence ID" value="GEJ55786.1"/>
    <property type="molecule type" value="Genomic_DNA"/>
</dbReference>
<dbReference type="Gene3D" id="3.20.20.140">
    <property type="entry name" value="Metal-dependent hydrolases"/>
    <property type="match status" value="1"/>
</dbReference>
<keyword evidence="2" id="KW-1185">Reference proteome</keyword>
<dbReference type="GO" id="GO:0016788">
    <property type="term" value="F:hydrolase activity, acting on ester bonds"/>
    <property type="evidence" value="ECO:0007669"/>
    <property type="project" value="InterPro"/>
</dbReference>
<proteinExistence type="predicted"/>
<dbReference type="PANTHER" id="PTHR42658:SF1">
    <property type="entry name" value="HYDROLASE TATD"/>
    <property type="match status" value="1"/>
</dbReference>
<dbReference type="InterPro" id="IPR032466">
    <property type="entry name" value="Metal_Hydrolase"/>
</dbReference>
<gene>
    <name evidence="1" type="ORF">AMYX_05270</name>
</gene>